<dbReference type="AlphaFoldDB" id="A0A560KS09"/>
<dbReference type="EMBL" id="VITY01000030">
    <property type="protein sequence ID" value="TWB86051.1"/>
    <property type="molecule type" value="Genomic_DNA"/>
</dbReference>
<dbReference type="Proteomes" id="UP000321304">
    <property type="component" value="Unassembled WGS sequence"/>
</dbReference>
<keyword evidence="2" id="KW-1185">Reference proteome</keyword>
<dbReference type="OrthoDB" id="8239493at2"/>
<comment type="caution">
    <text evidence="1">The sequence shown here is derived from an EMBL/GenBank/DDBJ whole genome shotgun (WGS) entry which is preliminary data.</text>
</comment>
<gene>
    <name evidence="1" type="ORF">FBZ93_13014</name>
</gene>
<proteinExistence type="predicted"/>
<accession>A0A560KS09</accession>
<organism evidence="1 2">
    <name type="scientific">Bradyrhizobium macuxiense</name>
    <dbReference type="NCBI Taxonomy" id="1755647"/>
    <lineage>
        <taxon>Bacteria</taxon>
        <taxon>Pseudomonadati</taxon>
        <taxon>Pseudomonadota</taxon>
        <taxon>Alphaproteobacteria</taxon>
        <taxon>Hyphomicrobiales</taxon>
        <taxon>Nitrobacteraceae</taxon>
        <taxon>Bradyrhizobium</taxon>
    </lineage>
</organism>
<sequence>MPYYSFDLVIGEEYKDQGGLILENLEVAADRADQLAVELSIVRPELKVIGCAVRVIGAGNTELYRTPINPIPSWMRCQNSSVGSDSR</sequence>
<evidence type="ECO:0000313" key="2">
    <source>
        <dbReference type="Proteomes" id="UP000321304"/>
    </source>
</evidence>
<evidence type="ECO:0000313" key="1">
    <source>
        <dbReference type="EMBL" id="TWB86051.1"/>
    </source>
</evidence>
<protein>
    <submittedName>
        <fullName evidence="1">Uncharacterized protein</fullName>
    </submittedName>
</protein>
<name>A0A560KS09_9BRAD</name>
<reference evidence="1 2" key="1">
    <citation type="submission" date="2019-06" db="EMBL/GenBank/DDBJ databases">
        <title>Genomic Encyclopedia of Type Strains, Phase IV (KMG-V): Genome sequencing to study the core and pangenomes of soil and plant-associated prokaryotes.</title>
        <authorList>
            <person name="Whitman W."/>
        </authorList>
    </citation>
    <scope>NUCLEOTIDE SEQUENCE [LARGE SCALE GENOMIC DNA]</scope>
    <source>
        <strain evidence="1 2">BR 10355</strain>
    </source>
</reference>